<dbReference type="STRING" id="1236973.JCM9157_4753"/>
<organism evidence="2 3">
    <name type="scientific">Halalkalibacter akibai (strain ATCC 43226 / DSM 21942 / CIP 109018 / JCM 9157 / 1139)</name>
    <name type="common">Bacillus akibai</name>
    <dbReference type="NCBI Taxonomy" id="1236973"/>
    <lineage>
        <taxon>Bacteria</taxon>
        <taxon>Bacillati</taxon>
        <taxon>Bacillota</taxon>
        <taxon>Bacilli</taxon>
        <taxon>Bacillales</taxon>
        <taxon>Bacillaceae</taxon>
        <taxon>Halalkalibacter</taxon>
    </lineage>
</organism>
<evidence type="ECO:0000313" key="2">
    <source>
        <dbReference type="EMBL" id="GAE37453.1"/>
    </source>
</evidence>
<evidence type="ECO:0000259" key="1">
    <source>
        <dbReference type="Pfam" id="PF01764"/>
    </source>
</evidence>
<dbReference type="PANTHER" id="PTHR45856:SF24">
    <property type="entry name" value="FUNGAL LIPASE-LIKE DOMAIN-CONTAINING PROTEIN"/>
    <property type="match status" value="1"/>
</dbReference>
<dbReference type="AlphaFoldDB" id="W4R0N4"/>
<dbReference type="Pfam" id="PF01764">
    <property type="entry name" value="Lipase_3"/>
    <property type="match status" value="1"/>
</dbReference>
<gene>
    <name evidence="2" type="ORF">JCM9157_4753</name>
</gene>
<evidence type="ECO:0000313" key="3">
    <source>
        <dbReference type="Proteomes" id="UP000018896"/>
    </source>
</evidence>
<comment type="caution">
    <text evidence="2">The sequence shown here is derived from an EMBL/GenBank/DDBJ whole genome shotgun (WGS) entry which is preliminary data.</text>
</comment>
<dbReference type="SUPFAM" id="SSF53474">
    <property type="entry name" value="alpha/beta-Hydrolases"/>
    <property type="match status" value="1"/>
</dbReference>
<proteinExistence type="predicted"/>
<sequence length="238" mass="27114">MIQQDKRKLPLFLAHCCLQTYKQFENDGPFTVPKGYKIISTFKAIALDEEEWFGFILESKRNIIIAFRGTESDPDWIVDAEVSQVPFPYSPSGFVHEGFLTIYESCREAIYNSMKQKVSHKPIIVTGHSLGGALATLCALDLSTVYTDVTCYTFASPRVGDPLFADSYNVNLKESNRYVNVFDIVPLLPPETIYCPYTDRTWQYKHVLKDHSFGLQTETLSGNHSIYTYIKGIYSLCK</sequence>
<dbReference type="GO" id="GO:0006629">
    <property type="term" value="P:lipid metabolic process"/>
    <property type="evidence" value="ECO:0007669"/>
    <property type="project" value="InterPro"/>
</dbReference>
<feature type="domain" description="Fungal lipase-type" evidence="1">
    <location>
        <begin position="64"/>
        <end position="191"/>
    </location>
</feature>
<dbReference type="RefSeq" id="WP_035668260.1">
    <property type="nucleotide sequence ID" value="NZ_BAUV01000076.1"/>
</dbReference>
<dbReference type="Proteomes" id="UP000018896">
    <property type="component" value="Unassembled WGS sequence"/>
</dbReference>
<dbReference type="OrthoDB" id="5522031at2"/>
<name>W4R0N4_HALA3</name>
<reference evidence="2 3" key="1">
    <citation type="journal article" date="2014" name="Genome Announc.">
        <title>Draft Genome Sequences of Three Alkaliphilic Bacillus Strains, Bacillus wakoensis JCM 9140T, Bacillus akibai JCM 9157T, and Bacillus hemicellulosilyticus JCM 9152T.</title>
        <authorList>
            <person name="Yuki M."/>
            <person name="Oshima K."/>
            <person name="Suda W."/>
            <person name="Oshida Y."/>
            <person name="Kitamura K."/>
            <person name="Iida T."/>
            <person name="Hattori M."/>
            <person name="Ohkuma M."/>
        </authorList>
    </citation>
    <scope>NUCLEOTIDE SEQUENCE [LARGE SCALE GENOMIC DNA]</scope>
    <source>
        <strain evidence="2 3">JCM 9157</strain>
    </source>
</reference>
<dbReference type="CDD" id="cd00519">
    <property type="entry name" value="Lipase_3"/>
    <property type="match status" value="1"/>
</dbReference>
<dbReference type="InterPro" id="IPR029058">
    <property type="entry name" value="AB_hydrolase_fold"/>
</dbReference>
<dbReference type="InterPro" id="IPR002921">
    <property type="entry name" value="Fungal_lipase-type"/>
</dbReference>
<dbReference type="PANTHER" id="PTHR45856">
    <property type="entry name" value="ALPHA/BETA-HYDROLASES SUPERFAMILY PROTEIN"/>
    <property type="match status" value="1"/>
</dbReference>
<dbReference type="EMBL" id="BAUV01000076">
    <property type="protein sequence ID" value="GAE37453.1"/>
    <property type="molecule type" value="Genomic_DNA"/>
</dbReference>
<dbReference type="eggNOG" id="COG3675">
    <property type="taxonomic scope" value="Bacteria"/>
</dbReference>
<keyword evidence="3" id="KW-1185">Reference proteome</keyword>
<accession>W4R0N4</accession>
<dbReference type="InterPro" id="IPR051218">
    <property type="entry name" value="Sec_MonoDiacylglyc_Lipase"/>
</dbReference>
<dbReference type="Gene3D" id="3.40.50.1820">
    <property type="entry name" value="alpha/beta hydrolase"/>
    <property type="match status" value="1"/>
</dbReference>
<protein>
    <submittedName>
        <fullName evidence="2">Lipase</fullName>
    </submittedName>
</protein>